<dbReference type="EMBL" id="LAZR01000026">
    <property type="protein sequence ID" value="KKO03564.1"/>
    <property type="molecule type" value="Genomic_DNA"/>
</dbReference>
<name>A0A0F9YGN7_9ZZZZ</name>
<organism evidence="1">
    <name type="scientific">marine sediment metagenome</name>
    <dbReference type="NCBI Taxonomy" id="412755"/>
    <lineage>
        <taxon>unclassified sequences</taxon>
        <taxon>metagenomes</taxon>
        <taxon>ecological metagenomes</taxon>
    </lineage>
</organism>
<reference evidence="1" key="1">
    <citation type="journal article" date="2015" name="Nature">
        <title>Complex archaea that bridge the gap between prokaryotes and eukaryotes.</title>
        <authorList>
            <person name="Spang A."/>
            <person name="Saw J.H."/>
            <person name="Jorgensen S.L."/>
            <person name="Zaremba-Niedzwiedzka K."/>
            <person name="Martijn J."/>
            <person name="Lind A.E."/>
            <person name="van Eijk R."/>
            <person name="Schleper C."/>
            <person name="Guy L."/>
            <person name="Ettema T.J."/>
        </authorList>
    </citation>
    <scope>NUCLEOTIDE SEQUENCE</scope>
</reference>
<sequence>MKMQQIILIGLVVVLLPALGPAGSTSGARKPFGTYEISGKELFEGDPFLFEGPLRLFKQKATIRFDYPDTNRKTLVATLSWDKELGKNSLEAIKRGGSIRRKLTLAGKVGKSKCEGYGWIRIRRRNDGRYKITVYYNAVFTEGPLIGSRIKGGGAGIKA</sequence>
<comment type="caution">
    <text evidence="1">The sequence shown here is derived from an EMBL/GenBank/DDBJ whole genome shotgun (WGS) entry which is preliminary data.</text>
</comment>
<proteinExistence type="predicted"/>
<evidence type="ECO:0000313" key="1">
    <source>
        <dbReference type="EMBL" id="KKO03564.1"/>
    </source>
</evidence>
<protein>
    <submittedName>
        <fullName evidence="1">Uncharacterized protein</fullName>
    </submittedName>
</protein>
<dbReference type="AlphaFoldDB" id="A0A0F9YGN7"/>
<accession>A0A0F9YGN7</accession>
<gene>
    <name evidence="1" type="ORF">LCGC14_0094900</name>
</gene>